<dbReference type="InterPro" id="IPR052680">
    <property type="entry name" value="Glyco_Hormone_Alpha"/>
</dbReference>
<keyword evidence="3 5" id="KW-0732">Signal</keyword>
<comment type="subcellular location">
    <subcellularLocation>
        <location evidence="1">Secreted</location>
    </subcellularLocation>
</comment>
<dbReference type="GO" id="GO:0007166">
    <property type="term" value="P:cell surface receptor signaling pathway"/>
    <property type="evidence" value="ECO:0007669"/>
    <property type="project" value="TreeGrafter"/>
</dbReference>
<accession>A0A3G6V7M8</accession>
<dbReference type="InterPro" id="IPR004133">
    <property type="entry name" value="DAN_dom"/>
</dbReference>
<evidence type="ECO:0000313" key="7">
    <source>
        <dbReference type="EMBL" id="AZB49586.1"/>
    </source>
</evidence>
<keyword evidence="2" id="KW-0964">Secreted</keyword>
<dbReference type="Gene3D" id="2.10.90.10">
    <property type="entry name" value="Cystine-knot cytokines"/>
    <property type="match status" value="1"/>
</dbReference>
<dbReference type="InterPro" id="IPR029034">
    <property type="entry name" value="Cystine-knot_cytokine"/>
</dbReference>
<dbReference type="GO" id="GO:0051427">
    <property type="term" value="F:hormone receptor binding"/>
    <property type="evidence" value="ECO:0007669"/>
    <property type="project" value="TreeGrafter"/>
</dbReference>
<dbReference type="FunFam" id="2.10.90.10:FF:000049">
    <property type="entry name" value="Glycoprotein hormone alpha 2"/>
    <property type="match status" value="1"/>
</dbReference>
<organism evidence="7">
    <name type="scientific">Branchiostoma japonicum</name>
    <name type="common">Japanese lancelet</name>
    <dbReference type="NCBI Taxonomy" id="373177"/>
    <lineage>
        <taxon>Eukaryota</taxon>
        <taxon>Metazoa</taxon>
        <taxon>Chordata</taxon>
        <taxon>Cephalochordata</taxon>
        <taxon>Leptocardii</taxon>
        <taxon>Amphioxiformes</taxon>
        <taxon>Branchiostomatidae</taxon>
        <taxon>Branchiostoma</taxon>
    </lineage>
</organism>
<evidence type="ECO:0000256" key="5">
    <source>
        <dbReference type="SAM" id="SignalP"/>
    </source>
</evidence>
<dbReference type="PANTHER" id="PTHR31129:SF2">
    <property type="entry name" value="GLYCOPROTEIN HORMONE ALPHA-2"/>
    <property type="match status" value="1"/>
</dbReference>
<sequence>MQRLLSWVLLLTILLSSSDMGRTQAPWYRPGCHLVGVDKSVEVPGCQRQTVRVNACRGYCESIAFPSSSTTRQGSSGNHVITSRAACCDIASTHVVNFSLRCGNLLVPKTLYSASSCACSICDDNP</sequence>
<evidence type="ECO:0000256" key="3">
    <source>
        <dbReference type="ARBA" id="ARBA00022729"/>
    </source>
</evidence>
<keyword evidence="4" id="KW-1015">Disulfide bond</keyword>
<dbReference type="AlphaFoldDB" id="A0A3G6V7M8"/>
<evidence type="ECO:0000256" key="1">
    <source>
        <dbReference type="ARBA" id="ARBA00004613"/>
    </source>
</evidence>
<reference evidence="7" key="1">
    <citation type="submission" date="2018-05" db="EMBL/GenBank/DDBJ databases">
        <authorList>
            <person name="Wang P."/>
        </authorList>
    </citation>
    <scope>NUCLEOTIDE SEQUENCE</scope>
</reference>
<protein>
    <submittedName>
        <fullName evidence="7">GPA2</fullName>
    </submittedName>
</protein>
<dbReference type="PANTHER" id="PTHR31129">
    <property type="entry name" value="GLYCOPROTEIN HORMONE ALPHA-2"/>
    <property type="match status" value="1"/>
</dbReference>
<feature type="domain" description="DAN" evidence="6">
    <location>
        <begin position="30"/>
        <end position="120"/>
    </location>
</feature>
<feature type="chain" id="PRO_5018310217" evidence="5">
    <location>
        <begin position="24"/>
        <end position="126"/>
    </location>
</feature>
<evidence type="ECO:0000256" key="4">
    <source>
        <dbReference type="ARBA" id="ARBA00023157"/>
    </source>
</evidence>
<evidence type="ECO:0000259" key="6">
    <source>
        <dbReference type="Pfam" id="PF03045"/>
    </source>
</evidence>
<feature type="signal peptide" evidence="5">
    <location>
        <begin position="1"/>
        <end position="23"/>
    </location>
</feature>
<evidence type="ECO:0000256" key="2">
    <source>
        <dbReference type="ARBA" id="ARBA00022525"/>
    </source>
</evidence>
<dbReference type="EMBL" id="MH329280">
    <property type="protein sequence ID" value="AZB49586.1"/>
    <property type="molecule type" value="mRNA"/>
</dbReference>
<dbReference type="Pfam" id="PF03045">
    <property type="entry name" value="DAN"/>
    <property type="match status" value="1"/>
</dbReference>
<dbReference type="GO" id="GO:0005615">
    <property type="term" value="C:extracellular space"/>
    <property type="evidence" value="ECO:0007669"/>
    <property type="project" value="TreeGrafter"/>
</dbReference>
<proteinExistence type="evidence at transcript level"/>
<name>A0A3G6V7M8_9BRAN</name>